<feature type="active site" evidence="6">
    <location>
        <position position="207"/>
    </location>
</feature>
<sequence length="481" mass="53761">MEASITELRHTFRSGITRSYSWRKSQLQSLSKLLSDNEHQCFQALRQDLGKSNLECYKDEIGPLKKSVDYALSHLKDWMNPKKVGIPMIFFPSKGEIKSEPFGLVLIISSWNFPFNLALEPLIGALAAGNTVVIKPSEYAQACSSFLADTLPLYLDKMAVKVIEGDADTTQQLLQYKWDKIFFTGSPRVGRLVMSEAAKHLTPVTLELGGKCPVIFDFGSMSSDIQVAVKRVASGKWGVCSGQACLAIDYLLVEEKFASPLIDLLKGTINKLYGENSRNIPRMANKRNFGRLQKLLEDPLVADSVIHGGSVDEENLHIEPTILLNPPLNSEVMADEIFGPILPIITLNNILESIEFINSRPKPLTIYAFTHNEALKDRISTETSSGSIVFNDVIIHFLCDELPFGGVGQSGTGSYHGKYSFDAFSHEKPVLDRGFLLELDARYPPWNAFKMEFVRLAYKLNYFGLLLLFLGLRSYGSYNDH</sequence>
<evidence type="ECO:0000259" key="7">
    <source>
        <dbReference type="Pfam" id="PF00171"/>
    </source>
</evidence>
<evidence type="ECO:0000256" key="3">
    <source>
        <dbReference type="ARBA" id="ARBA00023027"/>
    </source>
</evidence>
<feature type="domain" description="Aldehyde dehydrogenase" evidence="7">
    <location>
        <begin position="19"/>
        <end position="428"/>
    </location>
</feature>
<dbReference type="Pfam" id="PF00171">
    <property type="entry name" value="Aldedh"/>
    <property type="match status" value="1"/>
</dbReference>
<keyword evidence="2 5" id="KW-0560">Oxidoreductase</keyword>
<dbReference type="Gene3D" id="3.40.309.10">
    <property type="entry name" value="Aldehyde Dehydrogenase, Chain A, domain 2"/>
    <property type="match status" value="1"/>
</dbReference>
<dbReference type="Gene3D" id="3.40.605.10">
    <property type="entry name" value="Aldehyde Dehydrogenase, Chain A, domain 1"/>
    <property type="match status" value="1"/>
</dbReference>
<protein>
    <recommendedName>
        <fullName evidence="5">Aldehyde dehydrogenase</fullName>
    </recommendedName>
</protein>
<dbReference type="InterPro" id="IPR012394">
    <property type="entry name" value="Aldehyde_DH_NAD(P)"/>
</dbReference>
<keyword evidence="9" id="KW-1185">Reference proteome</keyword>
<dbReference type="GO" id="GO:0004029">
    <property type="term" value="F:aldehyde dehydrogenase (NAD+) activity"/>
    <property type="evidence" value="ECO:0007669"/>
    <property type="project" value="UniProtKB-EC"/>
</dbReference>
<proteinExistence type="inferred from homology"/>
<dbReference type="GO" id="GO:0009737">
    <property type="term" value="P:response to abscisic acid"/>
    <property type="evidence" value="ECO:0007669"/>
    <property type="project" value="UniProtKB-ARBA"/>
</dbReference>
<dbReference type="GO" id="GO:0005737">
    <property type="term" value="C:cytoplasm"/>
    <property type="evidence" value="ECO:0007669"/>
    <property type="project" value="TreeGrafter"/>
</dbReference>
<dbReference type="GO" id="GO:0006081">
    <property type="term" value="P:aldehyde metabolic process"/>
    <property type="evidence" value="ECO:0007669"/>
    <property type="project" value="InterPro"/>
</dbReference>
<dbReference type="PANTHER" id="PTHR43570:SF17">
    <property type="entry name" value="ALDEHYDE DEHYDROGENASE FAMILY 3 MEMBER F1"/>
    <property type="match status" value="1"/>
</dbReference>
<dbReference type="InterPro" id="IPR016162">
    <property type="entry name" value="Ald_DH_N"/>
</dbReference>
<reference evidence="8" key="1">
    <citation type="submission" date="2023-05" db="EMBL/GenBank/DDBJ databases">
        <title>Nepenthes gracilis genome sequencing.</title>
        <authorList>
            <person name="Fukushima K."/>
        </authorList>
    </citation>
    <scope>NUCLEOTIDE SEQUENCE</scope>
    <source>
        <strain evidence="8">SING2019-196</strain>
    </source>
</reference>
<dbReference type="PIRSF" id="PIRSF036492">
    <property type="entry name" value="ALDH"/>
    <property type="match status" value="1"/>
</dbReference>
<comment type="similarity">
    <text evidence="1 5">Belongs to the aldehyde dehydrogenase family.</text>
</comment>
<gene>
    <name evidence="8" type="ORF">Nepgr_026408</name>
</gene>
<keyword evidence="3" id="KW-0520">NAD</keyword>
<dbReference type="FunFam" id="3.40.309.10:FF:000003">
    <property type="entry name" value="Aldehyde dehydrogenase"/>
    <property type="match status" value="1"/>
</dbReference>
<accession>A0AAD3T7T0</accession>
<evidence type="ECO:0000256" key="6">
    <source>
        <dbReference type="PIRSR" id="PIRSR036492-1"/>
    </source>
</evidence>
<dbReference type="FunFam" id="3.40.605.10:FF:000004">
    <property type="entry name" value="Aldehyde dehydrogenase"/>
    <property type="match status" value="1"/>
</dbReference>
<dbReference type="Proteomes" id="UP001279734">
    <property type="component" value="Unassembled WGS sequence"/>
</dbReference>
<feature type="active site" evidence="6">
    <location>
        <position position="245"/>
    </location>
</feature>
<evidence type="ECO:0000313" key="8">
    <source>
        <dbReference type="EMBL" id="GMH24565.1"/>
    </source>
</evidence>
<dbReference type="AlphaFoldDB" id="A0AAD3T7T0"/>
<dbReference type="SUPFAM" id="SSF53720">
    <property type="entry name" value="ALDH-like"/>
    <property type="match status" value="1"/>
</dbReference>
<name>A0AAD3T7T0_NEPGR</name>
<evidence type="ECO:0000256" key="5">
    <source>
        <dbReference type="PIRNR" id="PIRNR036492"/>
    </source>
</evidence>
<evidence type="ECO:0000256" key="2">
    <source>
        <dbReference type="ARBA" id="ARBA00023002"/>
    </source>
</evidence>
<evidence type="ECO:0000256" key="1">
    <source>
        <dbReference type="ARBA" id="ARBA00009986"/>
    </source>
</evidence>
<organism evidence="8 9">
    <name type="scientific">Nepenthes gracilis</name>
    <name type="common">Slender pitcher plant</name>
    <dbReference type="NCBI Taxonomy" id="150966"/>
    <lineage>
        <taxon>Eukaryota</taxon>
        <taxon>Viridiplantae</taxon>
        <taxon>Streptophyta</taxon>
        <taxon>Embryophyta</taxon>
        <taxon>Tracheophyta</taxon>
        <taxon>Spermatophyta</taxon>
        <taxon>Magnoliopsida</taxon>
        <taxon>eudicotyledons</taxon>
        <taxon>Gunneridae</taxon>
        <taxon>Pentapetalae</taxon>
        <taxon>Caryophyllales</taxon>
        <taxon>Nepenthaceae</taxon>
        <taxon>Nepenthes</taxon>
    </lineage>
</organism>
<dbReference type="InterPro" id="IPR016161">
    <property type="entry name" value="Ald_DH/histidinol_DH"/>
</dbReference>
<dbReference type="PANTHER" id="PTHR43570">
    <property type="entry name" value="ALDEHYDE DEHYDROGENASE"/>
    <property type="match status" value="1"/>
</dbReference>
<comment type="catalytic activity">
    <reaction evidence="4">
        <text>an aldehyde + NAD(+) + H2O = a carboxylate + NADH + 2 H(+)</text>
        <dbReference type="Rhea" id="RHEA:16185"/>
        <dbReference type="ChEBI" id="CHEBI:15377"/>
        <dbReference type="ChEBI" id="CHEBI:15378"/>
        <dbReference type="ChEBI" id="CHEBI:17478"/>
        <dbReference type="ChEBI" id="CHEBI:29067"/>
        <dbReference type="ChEBI" id="CHEBI:57540"/>
        <dbReference type="ChEBI" id="CHEBI:57945"/>
        <dbReference type="EC" id="1.2.1.3"/>
    </reaction>
</comment>
<dbReference type="InterPro" id="IPR015590">
    <property type="entry name" value="Aldehyde_DH_dom"/>
</dbReference>
<evidence type="ECO:0000256" key="4">
    <source>
        <dbReference type="ARBA" id="ARBA00049194"/>
    </source>
</evidence>
<evidence type="ECO:0000313" key="9">
    <source>
        <dbReference type="Proteomes" id="UP001279734"/>
    </source>
</evidence>
<comment type="caution">
    <text evidence="8">The sequence shown here is derived from an EMBL/GenBank/DDBJ whole genome shotgun (WGS) entry which is preliminary data.</text>
</comment>
<dbReference type="InterPro" id="IPR016163">
    <property type="entry name" value="Ald_DH_C"/>
</dbReference>
<dbReference type="EMBL" id="BSYO01000028">
    <property type="protein sequence ID" value="GMH24565.1"/>
    <property type="molecule type" value="Genomic_DNA"/>
</dbReference>